<keyword evidence="4 6" id="KW-0732">Signal</keyword>
<dbReference type="UniPathway" id="UPA00637"/>
<dbReference type="EMBL" id="LFTY01000001">
    <property type="protein sequence ID" value="KMW59922.1"/>
    <property type="molecule type" value="Genomic_DNA"/>
</dbReference>
<dbReference type="InterPro" id="IPR007444">
    <property type="entry name" value="Glucan_biosyn_MdoG_C"/>
</dbReference>
<comment type="similarity">
    <text evidence="3">Belongs to the OpgD/OpgG family.</text>
</comment>
<dbReference type="Proteomes" id="UP000037178">
    <property type="component" value="Unassembled WGS sequence"/>
</dbReference>
<gene>
    <name evidence="8" type="ORF">AIOL_000071</name>
</gene>
<evidence type="ECO:0000256" key="6">
    <source>
        <dbReference type="SAM" id="SignalP"/>
    </source>
</evidence>
<evidence type="ECO:0000313" key="8">
    <source>
        <dbReference type="EMBL" id="KMW59922.1"/>
    </source>
</evidence>
<dbReference type="SUPFAM" id="SSF81296">
    <property type="entry name" value="E set domains"/>
    <property type="match status" value="1"/>
</dbReference>
<reference evidence="8 9" key="1">
    <citation type="submission" date="2015-06" db="EMBL/GenBank/DDBJ databases">
        <title>Draft genome sequence of an Alphaproteobacteria species associated to the Mediterranean sponge Oscarella lobularis.</title>
        <authorList>
            <person name="Jourda C."/>
            <person name="Santini S."/>
            <person name="Claverie J.-M."/>
        </authorList>
    </citation>
    <scope>NUCLEOTIDE SEQUENCE [LARGE SCALE GENOMIC DNA]</scope>
    <source>
        <strain evidence="8">IGS</strain>
    </source>
</reference>
<dbReference type="RefSeq" id="WP_049641069.1">
    <property type="nucleotide sequence ID" value="NZ_LFTY01000001.1"/>
</dbReference>
<dbReference type="PATRIC" id="fig|1675527.3.peg.91"/>
<proteinExistence type="inferred from homology"/>
<evidence type="ECO:0000256" key="2">
    <source>
        <dbReference type="ARBA" id="ARBA00005001"/>
    </source>
</evidence>
<dbReference type="GO" id="GO:0051274">
    <property type="term" value="P:beta-glucan biosynthetic process"/>
    <property type="evidence" value="ECO:0007669"/>
    <property type="project" value="TreeGrafter"/>
</dbReference>
<dbReference type="InterPro" id="IPR014438">
    <property type="entry name" value="Glucan_biosyn_MdoG/MdoD"/>
</dbReference>
<comment type="caution">
    <text evidence="8">The sequence shown here is derived from an EMBL/GenBank/DDBJ whole genome shotgun (WGS) entry which is preliminary data.</text>
</comment>
<dbReference type="AlphaFoldDB" id="A0A0J9EAW4"/>
<organism evidence="8 9">
    <name type="scientific">Candidatus Rhodobacter oscarellae</name>
    <dbReference type="NCBI Taxonomy" id="1675527"/>
    <lineage>
        <taxon>Bacteria</taxon>
        <taxon>Pseudomonadati</taxon>
        <taxon>Pseudomonadota</taxon>
        <taxon>Alphaproteobacteria</taxon>
        <taxon>Rhodobacterales</taxon>
        <taxon>Rhodobacter group</taxon>
        <taxon>Rhodobacter</taxon>
    </lineage>
</organism>
<evidence type="ECO:0000256" key="1">
    <source>
        <dbReference type="ARBA" id="ARBA00004418"/>
    </source>
</evidence>
<dbReference type="Pfam" id="PF04349">
    <property type="entry name" value="MdoG"/>
    <property type="match status" value="1"/>
</dbReference>
<evidence type="ECO:0000256" key="4">
    <source>
        <dbReference type="ARBA" id="ARBA00022729"/>
    </source>
</evidence>
<comment type="pathway">
    <text evidence="2">Glycan metabolism; osmoregulated periplasmic glucan (OPG) biosynthesis.</text>
</comment>
<sequence>MLRREFIASLAALVATPGLAQESVEPGLQTKGNGMPFDAQGVVDLARGLSRHNYRAPRRVPTAWTDISYEDYVSIWFDGRNALWEGQDETPLRMDVFAPGLYFPNPIDIYVVEEGVARSLAFDLGVFDKTDKFPDLPIDETLGYSGLRLRAELEKPGIYQEFAVFQGASYFRAIGTGDIYGTSARGLAIDTAEPQGEEFPEFRAYWLEKPAPGAPSFTLHALLDSPSCTGAYTFQITPGAPLTMEVTARVFPRRDCDNIGIAPLTSMFQYDQTNRHMFADFRPAVHDADGLLMLNGAGETIWRPLANPKALQVSAFVDENPHGFGLMQRARKFSDFADLQALYHRRPGVWIEPLEGWGKGTVSLIEIPTPSEIYDNIVCYWRPEGGLGRGSEAEFRYRLTWGDETAYGQGLEVLNTMIGAAFENNGTIVAIDFAPGEGVPEDLSEITKVIQASAGEVSTGVLQRNPETGGPRLAFKFHPGDEKLIEFRAQLRVGDAALSEVWLYRWTAA</sequence>
<dbReference type="FunFam" id="2.70.98.10:FF:000001">
    <property type="entry name" value="Glucans biosynthesis protein G"/>
    <property type="match status" value="1"/>
</dbReference>
<dbReference type="SUPFAM" id="SSF74650">
    <property type="entry name" value="Galactose mutarotase-like"/>
    <property type="match status" value="1"/>
</dbReference>
<dbReference type="PANTHER" id="PTHR30504">
    <property type="entry name" value="GLUCANS BIOSYNTHESIS PROTEIN"/>
    <property type="match status" value="1"/>
</dbReference>
<feature type="signal peptide" evidence="6">
    <location>
        <begin position="1"/>
        <end position="20"/>
    </location>
</feature>
<evidence type="ECO:0000313" key="9">
    <source>
        <dbReference type="Proteomes" id="UP000037178"/>
    </source>
</evidence>
<dbReference type="Gene3D" id="2.60.40.10">
    <property type="entry name" value="Immunoglobulins"/>
    <property type="match status" value="1"/>
</dbReference>
<dbReference type="InterPro" id="IPR014756">
    <property type="entry name" value="Ig_E-set"/>
</dbReference>
<protein>
    <submittedName>
        <fullName evidence="8">Glucans biosynthesis protein G</fullName>
    </submittedName>
</protein>
<dbReference type="InterPro" id="IPR013783">
    <property type="entry name" value="Ig-like_fold"/>
</dbReference>
<feature type="chain" id="PRO_5005318113" evidence="6">
    <location>
        <begin position="21"/>
        <end position="509"/>
    </location>
</feature>
<dbReference type="InterPro" id="IPR011013">
    <property type="entry name" value="Gal_mutarotase_sf_dom"/>
</dbReference>
<comment type="subcellular location">
    <subcellularLocation>
        <location evidence="1">Periplasm</location>
    </subcellularLocation>
</comment>
<feature type="domain" description="Glucan biosynthesis periplasmic MdoG C-terminal" evidence="7">
    <location>
        <begin position="37"/>
        <end position="506"/>
    </location>
</feature>
<name>A0A0J9EAW4_9RHOB</name>
<dbReference type="Gene3D" id="2.70.98.10">
    <property type="match status" value="1"/>
</dbReference>
<dbReference type="PANTHER" id="PTHR30504:SF2">
    <property type="entry name" value="GLUCANS BIOSYNTHESIS PROTEIN G"/>
    <property type="match status" value="1"/>
</dbReference>
<dbReference type="STRING" id="1675527.AIOL_000071"/>
<dbReference type="PIRSF" id="PIRSF006281">
    <property type="entry name" value="MdoG"/>
    <property type="match status" value="1"/>
</dbReference>
<accession>A0A0J9EAW4</accession>
<keyword evidence="9" id="KW-1185">Reference proteome</keyword>
<dbReference type="GO" id="GO:0003824">
    <property type="term" value="F:catalytic activity"/>
    <property type="evidence" value="ECO:0007669"/>
    <property type="project" value="InterPro"/>
</dbReference>
<evidence type="ECO:0000256" key="3">
    <source>
        <dbReference type="ARBA" id="ARBA00009284"/>
    </source>
</evidence>
<keyword evidence="5" id="KW-0574">Periplasm</keyword>
<evidence type="ECO:0000259" key="7">
    <source>
        <dbReference type="Pfam" id="PF04349"/>
    </source>
</evidence>
<evidence type="ECO:0000256" key="5">
    <source>
        <dbReference type="ARBA" id="ARBA00022764"/>
    </source>
</evidence>
<dbReference type="InterPro" id="IPR014718">
    <property type="entry name" value="GH-type_carb-bd"/>
</dbReference>
<dbReference type="GO" id="GO:0030288">
    <property type="term" value="C:outer membrane-bounded periplasmic space"/>
    <property type="evidence" value="ECO:0007669"/>
    <property type="project" value="TreeGrafter"/>
</dbReference>
<dbReference type="OrthoDB" id="9777817at2"/>
<dbReference type="GO" id="GO:0030246">
    <property type="term" value="F:carbohydrate binding"/>
    <property type="evidence" value="ECO:0007669"/>
    <property type="project" value="InterPro"/>
</dbReference>